<feature type="region of interest" description="Disordered" evidence="2">
    <location>
        <begin position="1"/>
        <end position="49"/>
    </location>
</feature>
<evidence type="ECO:0008006" key="6">
    <source>
        <dbReference type="Google" id="ProtNLM"/>
    </source>
</evidence>
<feature type="region of interest" description="Disordered" evidence="2">
    <location>
        <begin position="154"/>
        <end position="179"/>
    </location>
</feature>
<evidence type="ECO:0000256" key="1">
    <source>
        <dbReference type="SAM" id="Coils"/>
    </source>
</evidence>
<name>A0ABW6P455_9NOCA</name>
<keyword evidence="3" id="KW-0472">Membrane</keyword>
<keyword evidence="1" id="KW-0175">Coiled coil</keyword>
<protein>
    <recommendedName>
        <fullName evidence="6">Cell division protein FtsL</fullName>
    </recommendedName>
</protein>
<keyword evidence="3" id="KW-1133">Transmembrane helix</keyword>
<accession>A0ABW6P455</accession>
<feature type="transmembrane region" description="Helical" evidence="3">
    <location>
        <begin position="63"/>
        <end position="83"/>
    </location>
</feature>
<feature type="coiled-coil region" evidence="1">
    <location>
        <begin position="94"/>
        <end position="121"/>
    </location>
</feature>
<feature type="compositionally biased region" description="Low complexity" evidence="2">
    <location>
        <begin position="204"/>
        <end position="213"/>
    </location>
</feature>
<dbReference type="Proteomes" id="UP001601442">
    <property type="component" value="Unassembled WGS sequence"/>
</dbReference>
<dbReference type="EMBL" id="JBIAMT010000003">
    <property type="protein sequence ID" value="MFF0498096.1"/>
    <property type="molecule type" value="Genomic_DNA"/>
</dbReference>
<feature type="compositionally biased region" description="Low complexity" evidence="2">
    <location>
        <begin position="220"/>
        <end position="304"/>
    </location>
</feature>
<keyword evidence="3" id="KW-0812">Transmembrane</keyword>
<gene>
    <name evidence="4" type="ORF">ACFYU5_16930</name>
</gene>
<dbReference type="RefSeq" id="WP_387395184.1">
    <property type="nucleotide sequence ID" value="NZ_JBIAMT010000003.1"/>
</dbReference>
<sequence length="304" mass="30829">MSVRTRVDAPQRAQRSAPRRAHSADRVKSGAAQRAYARRRNRAGERVLPPLPGRAGSMMAGRLPFVAAILALLGCGLLATLVLTTHAAEDSYQLSDARRINRQLLDERAALQREVEAADSAPELANRARELGMIPAKDPARLLVAPDGSVTVIGKETPAEGAPVPPLNTTPAKPGALPPKLAQAQGERLVPVTTTPAPAPGPVPQNQAPTTTAPQPPAQPTQVPAPVQAAPAAPAAPPAGTQPAAQAAPAAPAAEPEPARQAAPVAPAGTQPAAQTAPPAPVAPAAQPAGTQPVVQAAPEGADR</sequence>
<evidence type="ECO:0000256" key="3">
    <source>
        <dbReference type="SAM" id="Phobius"/>
    </source>
</evidence>
<evidence type="ECO:0000313" key="4">
    <source>
        <dbReference type="EMBL" id="MFF0498096.1"/>
    </source>
</evidence>
<evidence type="ECO:0000256" key="2">
    <source>
        <dbReference type="SAM" id="MobiDB-lite"/>
    </source>
</evidence>
<proteinExistence type="predicted"/>
<evidence type="ECO:0000313" key="5">
    <source>
        <dbReference type="Proteomes" id="UP001601442"/>
    </source>
</evidence>
<keyword evidence="5" id="KW-1185">Reference proteome</keyword>
<organism evidence="4 5">
    <name type="scientific">Nocardia aobensis</name>
    <dbReference type="NCBI Taxonomy" id="257277"/>
    <lineage>
        <taxon>Bacteria</taxon>
        <taxon>Bacillati</taxon>
        <taxon>Actinomycetota</taxon>
        <taxon>Actinomycetes</taxon>
        <taxon>Mycobacteriales</taxon>
        <taxon>Nocardiaceae</taxon>
        <taxon>Nocardia</taxon>
    </lineage>
</organism>
<comment type="caution">
    <text evidence="4">The sequence shown here is derived from an EMBL/GenBank/DDBJ whole genome shotgun (WGS) entry which is preliminary data.</text>
</comment>
<feature type="region of interest" description="Disordered" evidence="2">
    <location>
        <begin position="192"/>
        <end position="304"/>
    </location>
</feature>
<reference evidence="4 5" key="1">
    <citation type="submission" date="2024-10" db="EMBL/GenBank/DDBJ databases">
        <title>The Natural Products Discovery Center: Release of the First 8490 Sequenced Strains for Exploring Actinobacteria Biosynthetic Diversity.</title>
        <authorList>
            <person name="Kalkreuter E."/>
            <person name="Kautsar S.A."/>
            <person name="Yang D."/>
            <person name="Bader C.D."/>
            <person name="Teijaro C.N."/>
            <person name="Fluegel L."/>
            <person name="Davis C.M."/>
            <person name="Simpson J.R."/>
            <person name="Lauterbach L."/>
            <person name="Steele A.D."/>
            <person name="Gui C."/>
            <person name="Meng S."/>
            <person name="Li G."/>
            <person name="Viehrig K."/>
            <person name="Ye F."/>
            <person name="Su P."/>
            <person name="Kiefer A.F."/>
            <person name="Nichols A."/>
            <person name="Cepeda A.J."/>
            <person name="Yan W."/>
            <person name="Fan B."/>
            <person name="Jiang Y."/>
            <person name="Adhikari A."/>
            <person name="Zheng C.-J."/>
            <person name="Schuster L."/>
            <person name="Cowan T.M."/>
            <person name="Smanski M.J."/>
            <person name="Chevrette M.G."/>
            <person name="De Carvalho L.P.S."/>
            <person name="Shen B."/>
        </authorList>
    </citation>
    <scope>NUCLEOTIDE SEQUENCE [LARGE SCALE GENOMIC DNA]</scope>
    <source>
        <strain evidence="4 5">NPDC004119</strain>
    </source>
</reference>